<protein>
    <submittedName>
        <fullName evidence="1">Glycerate kinase</fullName>
    </submittedName>
</protein>
<keyword evidence="2" id="KW-1185">Reference proteome</keyword>
<keyword evidence="1" id="KW-0418">Kinase</keyword>
<evidence type="ECO:0000313" key="2">
    <source>
        <dbReference type="Proteomes" id="UP001165405"/>
    </source>
</evidence>
<sequence>MHVLLLATDETAARSLAAAWADAAPHTTCEVRAVGGPVPGVPAAPAPGPAGASGGGVLVAGARLPVGGPAAAGPVPAEPGLAAAAARADLVVVAVDVLDVTTLHEGPVPEAARAAAPHAVPVVVLAGRSEVGRREWSAAGLSGVHEIGDGDLGRPARVARVARTWTPGWQA</sequence>
<dbReference type="Proteomes" id="UP001165405">
    <property type="component" value="Unassembled WGS sequence"/>
</dbReference>
<comment type="caution">
    <text evidence="1">The sequence shown here is derived from an EMBL/GenBank/DDBJ whole genome shotgun (WGS) entry which is preliminary data.</text>
</comment>
<dbReference type="EMBL" id="JAKGSG010000044">
    <property type="protein sequence ID" value="MCF4122552.1"/>
    <property type="molecule type" value="Genomic_DNA"/>
</dbReference>
<dbReference type="GO" id="GO:0008887">
    <property type="term" value="F:glycerate kinase activity"/>
    <property type="evidence" value="ECO:0007669"/>
    <property type="project" value="InterPro"/>
</dbReference>
<dbReference type="GO" id="GO:0031388">
    <property type="term" value="P:organic acid phosphorylation"/>
    <property type="evidence" value="ECO:0007669"/>
    <property type="project" value="InterPro"/>
</dbReference>
<name>A0AA41UAD8_9MICO</name>
<dbReference type="InterPro" id="IPR018197">
    <property type="entry name" value="Glycerate_kinase_RE-like"/>
</dbReference>
<dbReference type="InterPro" id="IPR004381">
    <property type="entry name" value="Glycerate_kinase"/>
</dbReference>
<evidence type="ECO:0000313" key="1">
    <source>
        <dbReference type="EMBL" id="MCF4122552.1"/>
    </source>
</evidence>
<proteinExistence type="predicted"/>
<organism evidence="1 2">
    <name type="scientific">Antribacter soli</name>
    <dbReference type="NCBI Taxonomy" id="2910976"/>
    <lineage>
        <taxon>Bacteria</taxon>
        <taxon>Bacillati</taxon>
        <taxon>Actinomycetota</taxon>
        <taxon>Actinomycetes</taxon>
        <taxon>Micrococcales</taxon>
        <taxon>Promicromonosporaceae</taxon>
        <taxon>Antribacter</taxon>
    </lineage>
</organism>
<dbReference type="RefSeq" id="WP_236090350.1">
    <property type="nucleotide sequence ID" value="NZ_JAKGSG010000044.1"/>
</dbReference>
<accession>A0AA41UAD8</accession>
<dbReference type="InterPro" id="IPR036129">
    <property type="entry name" value="Glycerate_kinase_sf"/>
</dbReference>
<dbReference type="AlphaFoldDB" id="A0AA41UAD8"/>
<dbReference type="Gene3D" id="3.40.50.10350">
    <property type="entry name" value="Glycerate kinase, domain 1"/>
    <property type="match status" value="1"/>
</dbReference>
<dbReference type="SUPFAM" id="SSF110738">
    <property type="entry name" value="Glycerate kinase I"/>
    <property type="match status" value="1"/>
</dbReference>
<reference evidence="1" key="1">
    <citation type="submission" date="2022-01" db="EMBL/GenBank/DDBJ databases">
        <title>Antribacter sp. nov., isolated from Guizhou of China.</title>
        <authorList>
            <person name="Chengliang C."/>
            <person name="Ya Z."/>
        </authorList>
    </citation>
    <scope>NUCLEOTIDE SEQUENCE</scope>
    <source>
        <strain evidence="1">KLBMP 9083</strain>
    </source>
</reference>
<gene>
    <name evidence="1" type="ORF">L1785_16360</name>
</gene>
<dbReference type="Pfam" id="PF02595">
    <property type="entry name" value="Gly_kinase"/>
    <property type="match status" value="1"/>
</dbReference>
<keyword evidence="1" id="KW-0808">Transferase</keyword>